<dbReference type="EMBL" id="LR798190">
    <property type="protein sequence ID" value="CAB5079687.1"/>
    <property type="molecule type" value="Genomic_DNA"/>
</dbReference>
<evidence type="ECO:0000313" key="1">
    <source>
        <dbReference type="EMBL" id="CAB5079687.1"/>
    </source>
</evidence>
<proteinExistence type="predicted"/>
<reference evidence="1" key="1">
    <citation type="submission" date="2020-05" db="EMBL/GenBank/DDBJ databases">
        <authorList>
            <person name="Chiriac C."/>
            <person name="Salcher M."/>
            <person name="Ghai R."/>
            <person name="Kavagutti S V."/>
        </authorList>
    </citation>
    <scope>NUCLEOTIDE SEQUENCE</scope>
</reference>
<organism evidence="1">
    <name type="scientific">uncultured Caudovirales phage</name>
    <dbReference type="NCBI Taxonomy" id="2100421"/>
    <lineage>
        <taxon>Viruses</taxon>
        <taxon>Duplodnaviria</taxon>
        <taxon>Heunggongvirae</taxon>
        <taxon>Uroviricota</taxon>
        <taxon>Caudoviricetes</taxon>
        <taxon>Peduoviridae</taxon>
        <taxon>Maltschvirus</taxon>
        <taxon>Maltschvirus maltsch</taxon>
    </lineage>
</organism>
<protein>
    <submittedName>
        <fullName evidence="1">Uncharacterized protein</fullName>
    </submittedName>
</protein>
<name>A0A6J7VT30_9CAUD</name>
<sequence length="93" mass="9870">MKSIIHDIVIPTGDGTPDKVSVCCSEVDAYNRPGPYVRMVIKLKDDEKSAITALRARAKRILVKRAAAALALIAADPNATPSLDAPVADEDNA</sequence>
<accession>A0A6J7VT30</accession>
<gene>
    <name evidence="1" type="ORF">UFOVP141_7</name>
</gene>